<organism evidence="3 4">
    <name type="scientific">Streptomyces lividans 1326</name>
    <dbReference type="NCBI Taxonomy" id="1200984"/>
    <lineage>
        <taxon>Bacteria</taxon>
        <taxon>Bacillati</taxon>
        <taxon>Actinomycetota</taxon>
        <taxon>Actinomycetes</taxon>
        <taxon>Kitasatosporales</taxon>
        <taxon>Streptomycetaceae</taxon>
        <taxon>Streptomyces</taxon>
    </lineage>
</organism>
<evidence type="ECO:0000313" key="4">
    <source>
        <dbReference type="Proteomes" id="UP000014062"/>
    </source>
</evidence>
<protein>
    <submittedName>
        <fullName evidence="3">Uncharacterized protein</fullName>
    </submittedName>
</protein>
<feature type="transmembrane region" description="Helical" evidence="2">
    <location>
        <begin position="39"/>
        <end position="59"/>
    </location>
</feature>
<gene>
    <name evidence="3" type="ORF">SLI_5256</name>
</gene>
<feature type="region of interest" description="Disordered" evidence="1">
    <location>
        <begin position="1"/>
        <end position="37"/>
    </location>
</feature>
<sequence length="60" mass="6786">MADGGDFYSRDRPREPDPQLREDRPRGGGPEDPHQRGNWPVWAIVLAIILVFVVLTVIFG</sequence>
<name>A0A7U9DTQ1_STRLI</name>
<keyword evidence="2" id="KW-0472">Membrane</keyword>
<keyword evidence="2" id="KW-0812">Transmembrane</keyword>
<evidence type="ECO:0000313" key="3">
    <source>
        <dbReference type="EMBL" id="EOY49964.1"/>
    </source>
</evidence>
<dbReference type="RefSeq" id="WP_003973995.1">
    <property type="nucleotide sequence ID" value="NZ_CM001889.1"/>
</dbReference>
<dbReference type="Proteomes" id="UP000014062">
    <property type="component" value="Chromosome"/>
</dbReference>
<accession>A0A7U9DTQ1</accession>
<proteinExistence type="predicted"/>
<dbReference type="AlphaFoldDB" id="A0A7U9DTQ1"/>
<reference evidence="4" key="1">
    <citation type="journal article" date="2013" name="Genome Biol. Evol.">
        <title>The genome sequence of Streptomyces lividans 66 reveals a novel tRNA-dependent peptide biosynthetic system within a metal-related genomic island.</title>
        <authorList>
            <person name="Cruz-Morales P."/>
            <person name="Vijgenboom E."/>
            <person name="Iruegas-Bocardo F."/>
            <person name="Girard G."/>
            <person name="Yanez-Guerra L.A."/>
            <person name="Ramos-Aboites H.E."/>
            <person name="Pernodet J.L."/>
            <person name="Anne J."/>
            <person name="van Wezel G.P."/>
            <person name="Barona-Gomez F."/>
        </authorList>
    </citation>
    <scope>NUCLEOTIDE SEQUENCE [LARGE SCALE GENOMIC DNA]</scope>
    <source>
        <strain evidence="4">1326</strain>
    </source>
</reference>
<dbReference type="GeneID" id="91384054"/>
<evidence type="ECO:0000256" key="2">
    <source>
        <dbReference type="SAM" id="Phobius"/>
    </source>
</evidence>
<evidence type="ECO:0000256" key="1">
    <source>
        <dbReference type="SAM" id="MobiDB-lite"/>
    </source>
</evidence>
<feature type="compositionally biased region" description="Basic and acidic residues" evidence="1">
    <location>
        <begin position="8"/>
        <end position="35"/>
    </location>
</feature>
<keyword evidence="2" id="KW-1133">Transmembrane helix</keyword>
<dbReference type="EMBL" id="CM001889">
    <property type="protein sequence ID" value="EOY49964.1"/>
    <property type="molecule type" value="Genomic_DNA"/>
</dbReference>